<keyword evidence="2" id="KW-1185">Reference proteome</keyword>
<dbReference type="AlphaFoldDB" id="Q1QQ20"/>
<organism evidence="1 2">
    <name type="scientific">Nitrobacter hamburgensis (strain DSM 10229 / NCIMB 13809 / X14)</name>
    <dbReference type="NCBI Taxonomy" id="323097"/>
    <lineage>
        <taxon>Bacteria</taxon>
        <taxon>Pseudomonadati</taxon>
        <taxon>Pseudomonadota</taxon>
        <taxon>Alphaproteobacteria</taxon>
        <taxon>Hyphomicrobiales</taxon>
        <taxon>Nitrobacteraceae</taxon>
        <taxon>Nitrobacter</taxon>
    </lineage>
</organism>
<dbReference type="EMBL" id="CP000319">
    <property type="protein sequence ID" value="ABE61677.1"/>
    <property type="molecule type" value="Genomic_DNA"/>
</dbReference>
<name>Q1QQ20_NITHX</name>
<protein>
    <submittedName>
        <fullName evidence="1">Uncharacterized protein</fullName>
    </submittedName>
</protein>
<evidence type="ECO:0000313" key="1">
    <source>
        <dbReference type="EMBL" id="ABE61677.1"/>
    </source>
</evidence>
<dbReference type="STRING" id="323097.Nham_0799"/>
<evidence type="ECO:0000313" key="2">
    <source>
        <dbReference type="Proteomes" id="UP000001953"/>
    </source>
</evidence>
<gene>
    <name evidence="1" type="ordered locus">Nham_0799</name>
</gene>
<dbReference type="HOGENOM" id="CLU_177737_0_0_5"/>
<reference evidence="1 2" key="1">
    <citation type="submission" date="2006-03" db="EMBL/GenBank/DDBJ databases">
        <title>Complete sequence of chromosome of Nitrobacter hamburgensis X14.</title>
        <authorList>
            <consortium name="US DOE Joint Genome Institute"/>
            <person name="Copeland A."/>
            <person name="Lucas S."/>
            <person name="Lapidus A."/>
            <person name="Barry K."/>
            <person name="Detter J.C."/>
            <person name="Glavina del Rio T."/>
            <person name="Hammon N."/>
            <person name="Israni S."/>
            <person name="Dalin E."/>
            <person name="Tice H."/>
            <person name="Pitluck S."/>
            <person name="Chain P."/>
            <person name="Malfatti S."/>
            <person name="Shin M."/>
            <person name="Vergez L."/>
            <person name="Schmutz J."/>
            <person name="Larimer F."/>
            <person name="Land M."/>
            <person name="Hauser L."/>
            <person name="Kyrpides N."/>
            <person name="Ivanova N."/>
            <person name="Ward B."/>
            <person name="Arp D."/>
            <person name="Klotz M."/>
            <person name="Stein L."/>
            <person name="O'Mullan G."/>
            <person name="Starkenburg S."/>
            <person name="Sayavedra L."/>
            <person name="Poret-Peterson A.T."/>
            <person name="Gentry M.E."/>
            <person name="Bruce D."/>
            <person name="Richardson P."/>
        </authorList>
    </citation>
    <scope>NUCLEOTIDE SEQUENCE [LARGE SCALE GENOMIC DNA]</scope>
    <source>
        <strain evidence="2">DSM 10229 / NCIMB 13809 / X14</strain>
    </source>
</reference>
<dbReference type="Proteomes" id="UP000001953">
    <property type="component" value="Chromosome"/>
</dbReference>
<sequence>MPAVFATRLSSFRSTSRDVRAVVGPTFKEGPMERASIEPAIKLIIAEVHNKLSEAARIAKAAEACAVAGSITEGLEVSMDIEQLIYEAGRLHDAASLLNRLATD</sequence>
<dbReference type="KEGG" id="nha:Nham_0799"/>
<accession>Q1QQ20</accession>
<proteinExistence type="predicted"/>
<dbReference type="eggNOG" id="ENOG50302TX">
    <property type="taxonomic scope" value="Bacteria"/>
</dbReference>